<dbReference type="AlphaFoldDB" id="A0A158GY99"/>
<protein>
    <submittedName>
        <fullName evidence="1">Uncharacterized protein</fullName>
    </submittedName>
</protein>
<sequence length="76" mass="8335">MIQRALALRGCVYTDSQLTPSPAAKSRIVSDPANARTASFLRSLSGSFAAVFADRFMHTLLLKRWSAMVRHQVSPA</sequence>
<gene>
    <name evidence="1" type="ORF">AWB69_03576</name>
</gene>
<dbReference type="Proteomes" id="UP000054683">
    <property type="component" value="Unassembled WGS sequence"/>
</dbReference>
<evidence type="ECO:0000313" key="1">
    <source>
        <dbReference type="EMBL" id="SAL37032.1"/>
    </source>
</evidence>
<accession>A0A158GY99</accession>
<proteinExistence type="predicted"/>
<name>A0A158GY99_9BURK</name>
<organism evidence="1 2">
    <name type="scientific">Caballeronia udeis</name>
    <dbReference type="NCBI Taxonomy" id="1232866"/>
    <lineage>
        <taxon>Bacteria</taxon>
        <taxon>Pseudomonadati</taxon>
        <taxon>Pseudomonadota</taxon>
        <taxon>Betaproteobacteria</taxon>
        <taxon>Burkholderiales</taxon>
        <taxon>Burkholderiaceae</taxon>
        <taxon>Caballeronia</taxon>
    </lineage>
</organism>
<dbReference type="EMBL" id="FCOK02000022">
    <property type="protein sequence ID" value="SAL37032.1"/>
    <property type="molecule type" value="Genomic_DNA"/>
</dbReference>
<reference evidence="1 2" key="1">
    <citation type="submission" date="2016-01" db="EMBL/GenBank/DDBJ databases">
        <authorList>
            <person name="Oliw E.H."/>
        </authorList>
    </citation>
    <scope>NUCLEOTIDE SEQUENCE [LARGE SCALE GENOMIC DNA]</scope>
    <source>
        <strain evidence="1">LMG 27134</strain>
    </source>
</reference>
<evidence type="ECO:0000313" key="2">
    <source>
        <dbReference type="Proteomes" id="UP000054683"/>
    </source>
</evidence>